<name>A0ABV4HSM1_9GAMM</name>
<proteinExistence type="predicted"/>
<sequence>MGVLRMFAVGAIGYLAYRAWQRRQAGTGQSSLQDDDGQRTPPHGDPILAGAAMDEPPAPRAAAHSSRSFGEP</sequence>
<dbReference type="RefSeq" id="WP_370564313.1">
    <property type="nucleotide sequence ID" value="NZ_JBFWIB010000007.1"/>
</dbReference>
<keyword evidence="3" id="KW-1185">Reference proteome</keyword>
<gene>
    <name evidence="2" type="ORF">AB6713_14270</name>
</gene>
<organism evidence="2 3">
    <name type="scientific">Luteimonas salinilitoris</name>
    <dbReference type="NCBI Taxonomy" id="3237697"/>
    <lineage>
        <taxon>Bacteria</taxon>
        <taxon>Pseudomonadati</taxon>
        <taxon>Pseudomonadota</taxon>
        <taxon>Gammaproteobacteria</taxon>
        <taxon>Lysobacterales</taxon>
        <taxon>Lysobacteraceae</taxon>
        <taxon>Luteimonas</taxon>
    </lineage>
</organism>
<evidence type="ECO:0000256" key="1">
    <source>
        <dbReference type="SAM" id="MobiDB-lite"/>
    </source>
</evidence>
<protein>
    <submittedName>
        <fullName evidence="2">Uncharacterized protein</fullName>
    </submittedName>
</protein>
<dbReference type="Proteomes" id="UP001566331">
    <property type="component" value="Unassembled WGS sequence"/>
</dbReference>
<evidence type="ECO:0000313" key="2">
    <source>
        <dbReference type="EMBL" id="MEZ0475768.1"/>
    </source>
</evidence>
<reference evidence="2 3" key="1">
    <citation type="submission" date="2024-07" db="EMBL/GenBank/DDBJ databases">
        <title>Luteimonas salilacus sp. nov., isolated from the shore soil of Salt Lake in Tibet of China.</title>
        <authorList>
            <person name="Zhang X."/>
            <person name="Li A."/>
        </authorList>
    </citation>
    <scope>NUCLEOTIDE SEQUENCE [LARGE SCALE GENOMIC DNA]</scope>
    <source>
        <strain evidence="2 3">B3-2-R+30</strain>
    </source>
</reference>
<comment type="caution">
    <text evidence="2">The sequence shown here is derived from an EMBL/GenBank/DDBJ whole genome shotgun (WGS) entry which is preliminary data.</text>
</comment>
<accession>A0ABV4HSM1</accession>
<dbReference type="EMBL" id="JBFWIC010000021">
    <property type="protein sequence ID" value="MEZ0475768.1"/>
    <property type="molecule type" value="Genomic_DNA"/>
</dbReference>
<feature type="compositionally biased region" description="Low complexity" evidence="1">
    <location>
        <begin position="60"/>
        <end position="72"/>
    </location>
</feature>
<evidence type="ECO:0000313" key="3">
    <source>
        <dbReference type="Proteomes" id="UP001566331"/>
    </source>
</evidence>
<feature type="region of interest" description="Disordered" evidence="1">
    <location>
        <begin position="24"/>
        <end position="72"/>
    </location>
</feature>